<name>A0A7W3MWC9_9ACTN</name>
<evidence type="ECO:0008006" key="4">
    <source>
        <dbReference type="Google" id="ProtNLM"/>
    </source>
</evidence>
<evidence type="ECO:0000256" key="1">
    <source>
        <dbReference type="SAM" id="MobiDB-lite"/>
    </source>
</evidence>
<evidence type="ECO:0000313" key="2">
    <source>
        <dbReference type="EMBL" id="MBA9003111.1"/>
    </source>
</evidence>
<organism evidence="2 3">
    <name type="scientific">Thermomonospora cellulosilytica</name>
    <dbReference type="NCBI Taxonomy" id="1411118"/>
    <lineage>
        <taxon>Bacteria</taxon>
        <taxon>Bacillati</taxon>
        <taxon>Actinomycetota</taxon>
        <taxon>Actinomycetes</taxon>
        <taxon>Streptosporangiales</taxon>
        <taxon>Thermomonosporaceae</taxon>
        <taxon>Thermomonospora</taxon>
    </lineage>
</organism>
<proteinExistence type="predicted"/>
<protein>
    <recommendedName>
        <fullName evidence="4">DUF2795 domain-containing protein</fullName>
    </recommendedName>
</protein>
<accession>A0A7W3MWC9</accession>
<comment type="caution">
    <text evidence="2">The sequence shown here is derived from an EMBL/GenBank/DDBJ whole genome shotgun (WGS) entry which is preliminary data.</text>
</comment>
<dbReference type="Pfam" id="PF11387">
    <property type="entry name" value="DUF2795"/>
    <property type="match status" value="1"/>
</dbReference>
<dbReference type="Proteomes" id="UP000539313">
    <property type="component" value="Unassembled WGS sequence"/>
</dbReference>
<reference evidence="2 3" key="1">
    <citation type="submission" date="2020-08" db="EMBL/GenBank/DDBJ databases">
        <title>Sequencing the genomes of 1000 actinobacteria strains.</title>
        <authorList>
            <person name="Klenk H.-P."/>
        </authorList>
    </citation>
    <scope>NUCLEOTIDE SEQUENCE [LARGE SCALE GENOMIC DNA]</scope>
    <source>
        <strain evidence="2 3">DSM 45823</strain>
    </source>
</reference>
<dbReference type="RefSeq" id="WP_119726891.1">
    <property type="nucleotide sequence ID" value="NZ_JACJII010000001.1"/>
</dbReference>
<dbReference type="AlphaFoldDB" id="A0A7W3MWC9"/>
<evidence type="ECO:0000313" key="3">
    <source>
        <dbReference type="Proteomes" id="UP000539313"/>
    </source>
</evidence>
<gene>
    <name evidence="2" type="ORF">HNR21_001993</name>
</gene>
<dbReference type="EMBL" id="JACJII010000001">
    <property type="protein sequence ID" value="MBA9003111.1"/>
    <property type="molecule type" value="Genomic_DNA"/>
</dbReference>
<feature type="region of interest" description="Disordered" evidence="1">
    <location>
        <begin position="43"/>
        <end position="64"/>
    </location>
</feature>
<sequence>MAQASFIEVQKALSGVDYPATKQQLIEHAKKNKAGKQAMEALQGLPDKEYDGPNKVSQAVAKES</sequence>
<keyword evidence="3" id="KW-1185">Reference proteome</keyword>
<dbReference type="InterPro" id="IPR021527">
    <property type="entry name" value="DUF2795"/>
</dbReference>